<gene>
    <name evidence="2" type="ORF">DFQ01_110102</name>
</gene>
<keyword evidence="1" id="KW-1133">Transmembrane helix</keyword>
<feature type="transmembrane region" description="Helical" evidence="1">
    <location>
        <begin position="51"/>
        <end position="72"/>
    </location>
</feature>
<keyword evidence="1" id="KW-0472">Membrane</keyword>
<feature type="transmembrane region" description="Helical" evidence="1">
    <location>
        <begin position="79"/>
        <end position="97"/>
    </location>
</feature>
<evidence type="ECO:0000313" key="2">
    <source>
        <dbReference type="EMBL" id="PWW01212.1"/>
    </source>
</evidence>
<organism evidence="2 3">
    <name type="scientific">Paenibacillus cellulosilyticus</name>
    <dbReference type="NCBI Taxonomy" id="375489"/>
    <lineage>
        <taxon>Bacteria</taxon>
        <taxon>Bacillati</taxon>
        <taxon>Bacillota</taxon>
        <taxon>Bacilli</taxon>
        <taxon>Bacillales</taxon>
        <taxon>Paenibacillaceae</taxon>
        <taxon>Paenibacillus</taxon>
    </lineage>
</organism>
<keyword evidence="3" id="KW-1185">Reference proteome</keyword>
<dbReference type="Proteomes" id="UP000246635">
    <property type="component" value="Unassembled WGS sequence"/>
</dbReference>
<name>A0A2V2YSL1_9BACL</name>
<evidence type="ECO:0000256" key="1">
    <source>
        <dbReference type="SAM" id="Phobius"/>
    </source>
</evidence>
<feature type="transmembrane region" description="Helical" evidence="1">
    <location>
        <begin position="12"/>
        <end position="31"/>
    </location>
</feature>
<keyword evidence="1" id="KW-0812">Transmembrane</keyword>
<reference evidence="2 3" key="1">
    <citation type="submission" date="2018-05" db="EMBL/GenBank/DDBJ databases">
        <title>Genomic Encyclopedia of Type Strains, Phase III (KMG-III): the genomes of soil and plant-associated and newly described type strains.</title>
        <authorList>
            <person name="Whitman W."/>
        </authorList>
    </citation>
    <scope>NUCLEOTIDE SEQUENCE [LARGE SCALE GENOMIC DNA]</scope>
    <source>
        <strain evidence="2 3">CECT 5696</strain>
    </source>
</reference>
<evidence type="ECO:0000313" key="3">
    <source>
        <dbReference type="Proteomes" id="UP000246635"/>
    </source>
</evidence>
<protein>
    <submittedName>
        <fullName evidence="2">Uncharacterized protein</fullName>
    </submittedName>
</protein>
<feature type="transmembrane region" description="Helical" evidence="1">
    <location>
        <begin position="103"/>
        <end position="121"/>
    </location>
</feature>
<sequence length="128" mass="14616">MLINRMKPHMFTIIDTLVYLIYILLSLYLSVPGLHIVLHRTEQVPEQHGLYSALTLLIIIVIGLTITIGLVSKIDIKQFVSLFLMLIVMLPISALGLAGYGDYYYGFMIVFPILLLISRYLRRLTGLY</sequence>
<dbReference type="EMBL" id="QGTQ01000010">
    <property type="protein sequence ID" value="PWW01212.1"/>
    <property type="molecule type" value="Genomic_DNA"/>
</dbReference>
<comment type="caution">
    <text evidence="2">The sequence shown here is derived from an EMBL/GenBank/DDBJ whole genome shotgun (WGS) entry which is preliminary data.</text>
</comment>
<dbReference type="AlphaFoldDB" id="A0A2V2YSL1"/>
<proteinExistence type="predicted"/>
<accession>A0A2V2YSL1</accession>